<evidence type="ECO:0000313" key="3">
    <source>
        <dbReference type="Proteomes" id="UP001189429"/>
    </source>
</evidence>
<gene>
    <name evidence="2" type="ORF">PCOR1329_LOCUS23977</name>
</gene>
<comment type="caution">
    <text evidence="2">The sequence shown here is derived from an EMBL/GenBank/DDBJ whole genome shotgun (WGS) entry which is preliminary data.</text>
</comment>
<protein>
    <submittedName>
        <fullName evidence="2">Uncharacterized protein</fullName>
    </submittedName>
</protein>
<sequence length="309" mass="33953">MVTLCGKMGDVAQARQHCMAATALSASTQSESLQVQLSKAHSKAQSAEKKLEAAAHKLETVQQHLEARRAHVGVLRDEFEQAESEHGEQVREVHRQLPAHEQPVESKPALSIGYILDAEKLSNLACRRMASSRPTSLSTNSRLTTRRDWSSEPASCERASLPWPPSCSKTRRPRWTHSVLVMMLTSRGWRPSAEGIIMTPKVELPIVQRRRRKRFLQADRPGGAAGDSSCLRVAVACVTELLPSQSPDPSPLKALAGTIERAYGAFPAMVFLGDFFQGYLKTVVSLPRLSTASRRWPRFNSGAAGASHV</sequence>
<dbReference type="Proteomes" id="UP001189429">
    <property type="component" value="Unassembled WGS sequence"/>
</dbReference>
<dbReference type="EMBL" id="CAUYUJ010008192">
    <property type="protein sequence ID" value="CAK0823143.1"/>
    <property type="molecule type" value="Genomic_DNA"/>
</dbReference>
<evidence type="ECO:0000313" key="2">
    <source>
        <dbReference type="EMBL" id="CAK0823143.1"/>
    </source>
</evidence>
<name>A0ABN9RYV5_9DINO</name>
<feature type="coiled-coil region" evidence="1">
    <location>
        <begin position="30"/>
        <end position="68"/>
    </location>
</feature>
<proteinExistence type="predicted"/>
<reference evidence="2" key="1">
    <citation type="submission" date="2023-10" db="EMBL/GenBank/DDBJ databases">
        <authorList>
            <person name="Chen Y."/>
            <person name="Shah S."/>
            <person name="Dougan E. K."/>
            <person name="Thang M."/>
            <person name="Chan C."/>
        </authorList>
    </citation>
    <scope>NUCLEOTIDE SEQUENCE [LARGE SCALE GENOMIC DNA]</scope>
</reference>
<accession>A0ABN9RYV5</accession>
<evidence type="ECO:0000256" key="1">
    <source>
        <dbReference type="SAM" id="Coils"/>
    </source>
</evidence>
<keyword evidence="1" id="KW-0175">Coiled coil</keyword>
<keyword evidence="3" id="KW-1185">Reference proteome</keyword>
<organism evidence="2 3">
    <name type="scientific">Prorocentrum cordatum</name>
    <dbReference type="NCBI Taxonomy" id="2364126"/>
    <lineage>
        <taxon>Eukaryota</taxon>
        <taxon>Sar</taxon>
        <taxon>Alveolata</taxon>
        <taxon>Dinophyceae</taxon>
        <taxon>Prorocentrales</taxon>
        <taxon>Prorocentraceae</taxon>
        <taxon>Prorocentrum</taxon>
    </lineage>
</organism>